<feature type="region of interest" description="Disordered" evidence="1">
    <location>
        <begin position="41"/>
        <end position="75"/>
    </location>
</feature>
<protein>
    <submittedName>
        <fullName evidence="2">Uncharacterized protein</fullName>
    </submittedName>
</protein>
<proteinExistence type="predicted"/>
<evidence type="ECO:0000313" key="3">
    <source>
        <dbReference type="Proteomes" id="UP000001055"/>
    </source>
</evidence>
<dbReference type="EMBL" id="CH445351">
    <property type="protein sequence ID" value="EAT79092.1"/>
    <property type="molecule type" value="Genomic_DNA"/>
</dbReference>
<feature type="compositionally biased region" description="Basic and acidic residues" evidence="1">
    <location>
        <begin position="55"/>
        <end position="66"/>
    </location>
</feature>
<evidence type="ECO:0000313" key="2">
    <source>
        <dbReference type="EMBL" id="EAT79092.1"/>
    </source>
</evidence>
<accession>Q0U3L9</accession>
<gene>
    <name evidence="2" type="ORF">SNOG_13645</name>
</gene>
<reference evidence="3" key="1">
    <citation type="journal article" date="2007" name="Plant Cell">
        <title>Dothideomycete-plant interactions illuminated by genome sequencing and EST analysis of the wheat pathogen Stagonospora nodorum.</title>
        <authorList>
            <person name="Hane J.K."/>
            <person name="Lowe R.G."/>
            <person name="Solomon P.S."/>
            <person name="Tan K.C."/>
            <person name="Schoch C.L."/>
            <person name="Spatafora J.W."/>
            <person name="Crous P.W."/>
            <person name="Kodira C."/>
            <person name="Birren B.W."/>
            <person name="Galagan J.E."/>
            <person name="Torriani S.F."/>
            <person name="McDonald B.A."/>
            <person name="Oliver R.P."/>
        </authorList>
    </citation>
    <scope>NUCLEOTIDE SEQUENCE [LARGE SCALE GENOMIC DNA]</scope>
    <source>
        <strain evidence="3">SN15 / ATCC MYA-4574 / FGSC 10173</strain>
    </source>
</reference>
<dbReference type="InParanoid" id="Q0U3L9"/>
<dbReference type="Proteomes" id="UP000001055">
    <property type="component" value="Unassembled WGS sequence"/>
</dbReference>
<dbReference type="GeneID" id="5980771"/>
<organism evidence="2 3">
    <name type="scientific">Phaeosphaeria nodorum (strain SN15 / ATCC MYA-4574 / FGSC 10173)</name>
    <name type="common">Glume blotch fungus</name>
    <name type="synonym">Parastagonospora nodorum</name>
    <dbReference type="NCBI Taxonomy" id="321614"/>
    <lineage>
        <taxon>Eukaryota</taxon>
        <taxon>Fungi</taxon>
        <taxon>Dikarya</taxon>
        <taxon>Ascomycota</taxon>
        <taxon>Pezizomycotina</taxon>
        <taxon>Dothideomycetes</taxon>
        <taxon>Pleosporomycetidae</taxon>
        <taxon>Pleosporales</taxon>
        <taxon>Pleosporineae</taxon>
        <taxon>Phaeosphaeriaceae</taxon>
        <taxon>Parastagonospora</taxon>
    </lineage>
</organism>
<sequence>MAGSQFGVQCSVTPMPMPVGRSESGEVSMCGIDELFLRAQAAPPKNRLRRRDHGRWHGKDPLDPGRRMAGSARPKMHKVTTLAGLDGGRALMQGPRFLPKASLSARKVLGFNRVAAPFHRLY</sequence>
<dbReference type="KEGG" id="pno:SNOG_13645"/>
<dbReference type="AlphaFoldDB" id="Q0U3L9"/>
<name>Q0U3L9_PHANO</name>
<evidence type="ECO:0000256" key="1">
    <source>
        <dbReference type="SAM" id="MobiDB-lite"/>
    </source>
</evidence>
<dbReference type="RefSeq" id="XP_001803851.1">
    <property type="nucleotide sequence ID" value="XM_001803799.1"/>
</dbReference>